<gene>
    <name evidence="2" type="ORF">CYMTET_49412</name>
</gene>
<feature type="non-terminal residue" evidence="2">
    <location>
        <position position="120"/>
    </location>
</feature>
<evidence type="ECO:0000313" key="3">
    <source>
        <dbReference type="Proteomes" id="UP001190700"/>
    </source>
</evidence>
<dbReference type="EMBL" id="LGRX02033555">
    <property type="protein sequence ID" value="KAK3240769.1"/>
    <property type="molecule type" value="Genomic_DNA"/>
</dbReference>
<dbReference type="AlphaFoldDB" id="A0AAE0BRX2"/>
<feature type="region of interest" description="Disordered" evidence="1">
    <location>
        <begin position="47"/>
        <end position="120"/>
    </location>
</feature>
<accession>A0AAE0BRX2</accession>
<protein>
    <submittedName>
        <fullName evidence="2">Uncharacterized protein</fullName>
    </submittedName>
</protein>
<keyword evidence="3" id="KW-1185">Reference proteome</keyword>
<evidence type="ECO:0000256" key="1">
    <source>
        <dbReference type="SAM" id="MobiDB-lite"/>
    </source>
</evidence>
<feature type="region of interest" description="Disordered" evidence="1">
    <location>
        <begin position="1"/>
        <end position="23"/>
    </location>
</feature>
<feature type="compositionally biased region" description="Polar residues" evidence="1">
    <location>
        <begin position="51"/>
        <end position="84"/>
    </location>
</feature>
<name>A0AAE0BRX2_9CHLO</name>
<comment type="caution">
    <text evidence="2">The sequence shown here is derived from an EMBL/GenBank/DDBJ whole genome shotgun (WGS) entry which is preliminary data.</text>
</comment>
<dbReference type="Proteomes" id="UP001190700">
    <property type="component" value="Unassembled WGS sequence"/>
</dbReference>
<sequence length="120" mass="12642">MFVEEVTPRRGSAAPQLRGAGSSAQSHRCLLDSVEAKNGLPVAHSAVVPSHSFSSPDLTGASTNRSAEAQVTTSSRAEGESQVTPAHVFSFPAAHSPHSPNQRRKLKFAAEASPPKQPFQ</sequence>
<organism evidence="2 3">
    <name type="scientific">Cymbomonas tetramitiformis</name>
    <dbReference type="NCBI Taxonomy" id="36881"/>
    <lineage>
        <taxon>Eukaryota</taxon>
        <taxon>Viridiplantae</taxon>
        <taxon>Chlorophyta</taxon>
        <taxon>Pyramimonadophyceae</taxon>
        <taxon>Pyramimonadales</taxon>
        <taxon>Pyramimonadaceae</taxon>
        <taxon>Cymbomonas</taxon>
    </lineage>
</organism>
<evidence type="ECO:0000313" key="2">
    <source>
        <dbReference type="EMBL" id="KAK3240769.1"/>
    </source>
</evidence>
<proteinExistence type="predicted"/>
<reference evidence="2 3" key="1">
    <citation type="journal article" date="2015" name="Genome Biol. Evol.">
        <title>Comparative Genomics of a Bacterivorous Green Alga Reveals Evolutionary Causalities and Consequences of Phago-Mixotrophic Mode of Nutrition.</title>
        <authorList>
            <person name="Burns J.A."/>
            <person name="Paasch A."/>
            <person name="Narechania A."/>
            <person name="Kim E."/>
        </authorList>
    </citation>
    <scope>NUCLEOTIDE SEQUENCE [LARGE SCALE GENOMIC DNA]</scope>
    <source>
        <strain evidence="2 3">PLY_AMNH</strain>
    </source>
</reference>